<gene>
    <name evidence="2" type="ORF">PECM_000955</name>
</gene>
<keyword evidence="3" id="KW-1185">Reference proteome</keyword>
<organism evidence="2 3">
    <name type="scientific">Penicillium ucsense</name>
    <dbReference type="NCBI Taxonomy" id="2839758"/>
    <lineage>
        <taxon>Eukaryota</taxon>
        <taxon>Fungi</taxon>
        <taxon>Dikarya</taxon>
        <taxon>Ascomycota</taxon>
        <taxon>Pezizomycotina</taxon>
        <taxon>Eurotiomycetes</taxon>
        <taxon>Eurotiomycetidae</taxon>
        <taxon>Eurotiales</taxon>
        <taxon>Aspergillaceae</taxon>
        <taxon>Penicillium</taxon>
    </lineage>
</organism>
<evidence type="ECO:0000313" key="2">
    <source>
        <dbReference type="EMBL" id="KAF7713510.1"/>
    </source>
</evidence>
<dbReference type="AlphaFoldDB" id="A0A8J8VZ41"/>
<dbReference type="SUPFAM" id="SSF53335">
    <property type="entry name" value="S-adenosyl-L-methionine-dependent methyltransferases"/>
    <property type="match status" value="1"/>
</dbReference>
<evidence type="ECO:0000313" key="3">
    <source>
        <dbReference type="Proteomes" id="UP000631181"/>
    </source>
</evidence>
<dbReference type="InterPro" id="IPR013217">
    <property type="entry name" value="Methyltransf_12"/>
</dbReference>
<feature type="domain" description="Methyltransferase type 12" evidence="1">
    <location>
        <begin position="48"/>
        <end position="143"/>
    </location>
</feature>
<dbReference type="Pfam" id="PF08242">
    <property type="entry name" value="Methyltransf_12"/>
    <property type="match status" value="1"/>
</dbReference>
<dbReference type="Gene3D" id="3.40.50.150">
    <property type="entry name" value="Vaccinia Virus protein VP39"/>
    <property type="match status" value="1"/>
</dbReference>
<dbReference type="InterPro" id="IPR029063">
    <property type="entry name" value="SAM-dependent_MTases_sf"/>
</dbReference>
<dbReference type="OrthoDB" id="417697at2759"/>
<reference evidence="2" key="1">
    <citation type="journal article" date="2020" name="Front. Microbiol.">
        <title>Gene regulatory networks of Penicillium echinulatum 2HH and Penicillium oxalicum 114-2 inferred by a computational biology approach.</title>
        <authorList>
            <person name="Lenz A.R."/>
            <person name="Galan-Vasquez E."/>
            <person name="Balbinot E."/>
            <person name="De Abreu F.P."/>
            <person name="De Oliveira N.S."/>
            <person name="Da Rosa L.O."/>
            <person name="De Avila E Silva S."/>
            <person name="Camassola M."/>
            <person name="Dillon A.J.P."/>
            <person name="Perez-Rueda E."/>
        </authorList>
    </citation>
    <scope>NUCLEOTIDE SEQUENCE</scope>
    <source>
        <strain evidence="2">S1M29</strain>
    </source>
</reference>
<protein>
    <recommendedName>
        <fullName evidence="1">Methyltransferase type 12 domain-containing protein</fullName>
    </recommendedName>
</protein>
<evidence type="ECO:0000259" key="1">
    <source>
        <dbReference type="Pfam" id="PF08242"/>
    </source>
</evidence>
<proteinExistence type="predicted"/>
<accession>A0A8J8VZ41</accession>
<dbReference type="CDD" id="cd02440">
    <property type="entry name" value="AdoMet_MTases"/>
    <property type="match status" value="1"/>
</dbReference>
<dbReference type="EMBL" id="WIWV01000115">
    <property type="protein sequence ID" value="KAF7713510.1"/>
    <property type="molecule type" value="Genomic_DNA"/>
</dbReference>
<dbReference type="Proteomes" id="UP000631181">
    <property type="component" value="Unassembled WGS sequence"/>
</dbReference>
<comment type="caution">
    <text evidence="2">The sequence shown here is derived from an EMBL/GenBank/DDBJ whole genome shotgun (WGS) entry which is preliminary data.</text>
</comment>
<sequence>MTKDDDYVLGRSISDSIRLDAQHLLWKMHTGYELHPGIPVTDDMKIAEVGTGTAVWIFDLARKLPSTIRLYGLDISDAQFPIRKLWPKNVNLDTLDSLTEPPASLASQFDVVHLRMWASNLRGKDTMLLINHVKSLLKPGGYIQWEEADLVHQYVEGPKAEAFEREINEMFDKVGLDYSWVSRLADQIRQVNFRMIEAERKTFDHDLKHLCTNTYLLALREILQGIKGLLGSQSLLSVTELELHLYQLTLERADGIIYNWSPVTLLAQKNE</sequence>
<name>A0A8J8VZ41_9EURO</name>